<dbReference type="AlphaFoldDB" id="A0A1V0UN49"/>
<dbReference type="EMBL" id="CP020557">
    <property type="protein sequence ID" value="ARF66526.1"/>
    <property type="molecule type" value="Genomic_DNA"/>
</dbReference>
<reference evidence="1 2" key="1">
    <citation type="submission" date="2017-03" db="EMBL/GenBank/DDBJ databases">
        <title>Paenibacillus larvae genome sequencing.</title>
        <authorList>
            <person name="Dingman D.W."/>
        </authorList>
    </citation>
    <scope>NUCLEOTIDE SEQUENCE [LARGE SCALE GENOMIC DNA]</scope>
    <source>
        <strain evidence="1 2">SAG 10367</strain>
    </source>
</reference>
<accession>A0A1V0UN49</accession>
<name>A0A1V0UN49_9BACL</name>
<proteinExistence type="predicted"/>
<evidence type="ECO:0000313" key="1">
    <source>
        <dbReference type="EMBL" id="ARF66526.1"/>
    </source>
</evidence>
<sequence length="105" mass="12276">MKFTYTRGENWNVWVIVNRKTGGCMVAGKSAYRTEGTARWALSYWSNRFKRNREDYVVIGLTGEDMLQLLRRKSAPRLEELCASVNDENRHEEIDFGEPVGEEVW</sequence>
<protein>
    <recommendedName>
        <fullName evidence="3">Antitoxin MazE</fullName>
    </recommendedName>
</protein>
<dbReference type="Gene3D" id="2.10.260.10">
    <property type="match status" value="1"/>
</dbReference>
<gene>
    <name evidence="1" type="ORF">B7C51_00060</name>
</gene>
<evidence type="ECO:0008006" key="3">
    <source>
        <dbReference type="Google" id="ProtNLM"/>
    </source>
</evidence>
<evidence type="ECO:0000313" key="2">
    <source>
        <dbReference type="Proteomes" id="UP000192727"/>
    </source>
</evidence>
<dbReference type="Proteomes" id="UP000192727">
    <property type="component" value="Chromosome"/>
</dbReference>
<dbReference type="RefSeq" id="WP_083037941.1">
    <property type="nucleotide sequence ID" value="NZ_CP020557.1"/>
</dbReference>
<organism evidence="1 2">
    <name type="scientific">Paenibacillus larvae subsp. pulvifaciens</name>
    <dbReference type="NCBI Taxonomy" id="1477"/>
    <lineage>
        <taxon>Bacteria</taxon>
        <taxon>Bacillati</taxon>
        <taxon>Bacillota</taxon>
        <taxon>Bacilli</taxon>
        <taxon>Bacillales</taxon>
        <taxon>Paenibacillaceae</taxon>
        <taxon>Paenibacillus</taxon>
    </lineage>
</organism>